<feature type="signal peptide" evidence="4">
    <location>
        <begin position="1"/>
        <end position="38"/>
    </location>
</feature>
<dbReference type="InterPro" id="IPR050909">
    <property type="entry name" value="Bact_Autotransporter_VF"/>
</dbReference>
<proteinExistence type="predicted"/>
<dbReference type="InterPro" id="IPR008638">
    <property type="entry name" value="FhaB/CdiA-like_TPS"/>
</dbReference>
<dbReference type="RefSeq" id="WP_252084240.1">
    <property type="nucleotide sequence ID" value="NZ_CP092418.1"/>
</dbReference>
<evidence type="ECO:0000256" key="4">
    <source>
        <dbReference type="SAM" id="SignalP"/>
    </source>
</evidence>
<dbReference type="EMBL" id="CP092418">
    <property type="protein sequence ID" value="USD21844.1"/>
    <property type="molecule type" value="Genomic_DNA"/>
</dbReference>
<dbReference type="InterPro" id="IPR012334">
    <property type="entry name" value="Pectin_lyas_fold"/>
</dbReference>
<reference evidence="6" key="1">
    <citation type="submission" date="2022-02" db="EMBL/GenBank/DDBJ databases">
        <title>Coral-associated bacteria.</title>
        <authorList>
            <person name="Tang K."/>
            <person name="Wang X."/>
        </authorList>
    </citation>
    <scope>NUCLEOTIDE SEQUENCE</scope>
    <source>
        <strain evidence="6">SCSIO 43006</strain>
    </source>
</reference>
<dbReference type="InterPro" id="IPR011050">
    <property type="entry name" value="Pectin_lyase_fold/virulence"/>
</dbReference>
<comment type="subcellular location">
    <subcellularLocation>
        <location evidence="1">Secreted</location>
    </subcellularLocation>
</comment>
<dbReference type="SMART" id="SM00912">
    <property type="entry name" value="Haemagg_act"/>
    <property type="match status" value="1"/>
</dbReference>
<organism evidence="6 7">
    <name type="scientific">Microbulbifer variabilis</name>
    <dbReference type="NCBI Taxonomy" id="266805"/>
    <lineage>
        <taxon>Bacteria</taxon>
        <taxon>Pseudomonadati</taxon>
        <taxon>Pseudomonadota</taxon>
        <taxon>Gammaproteobacteria</taxon>
        <taxon>Cellvibrionales</taxon>
        <taxon>Microbulbiferaceae</taxon>
        <taxon>Microbulbifer</taxon>
    </lineage>
</organism>
<evidence type="ECO:0000256" key="1">
    <source>
        <dbReference type="ARBA" id="ARBA00004613"/>
    </source>
</evidence>
<dbReference type="SUPFAM" id="SSF51126">
    <property type="entry name" value="Pectin lyase-like"/>
    <property type="match status" value="1"/>
</dbReference>
<protein>
    <submittedName>
        <fullName evidence="6">Filamentous hemagglutinin N-terminal domain-containing protein</fullName>
    </submittedName>
</protein>
<dbReference type="Proteomes" id="UP001055658">
    <property type="component" value="Chromosome"/>
</dbReference>
<sequence length="5201" mass="537475">MKAKKNTLELKKLTSAIKVSRLAYAGMFAGLLSPLAHAGPEGGVVNGGSGTIDVNGTTTTIDQNTDLLSIDWDSFNLSAEELVKFLQPNTSSVVLNRILDQSASTIHGSIEANGHVILVNPRGVLFTESATINVGAITASGLDMSPEDFMNGDFTFKGEDGSAGFVVNKGVINAASAVLVGKQVTNASSGLISAELVSLAAADEAILTFDADGMIGVQVTKEVMENELGVDSAVLNEGNIDGAQVLLEASVSGDLFTAAVNNEGTIKAQGIDTSGGKIRLFGSGSSVINSGELQAAGSTGGQVVLEGDTAEHRGAIDMRGSAGRGGQAMVLGDEVLVSGTIDARGTAGGGEVLIGGDYQGKNSRIRNAKKTTVTEDAHIDTSGLGESDGGEVIVWADHTTNFAGTILAESGKQGGDGGFVETSGKVYLNLGEDGMYVSTLSHGKGITGEWLLDPGWFDILDDSSEDVPDCTTNCMSVGTLQNALTNNSVTVKTTSNNAANATWNSGNESYSGDFTYGIRIRNNLSWSSNTTLTLDSHAGVMIHQDATVDAGGAGSLSILAKTDVINNGTIQGLVNFSVATDGSFINAASAVLNDSYFGSITAENIQIIAQGDIENNLDGDKAAEIVANKINLSAGGSFNNYGKINFLGILDDQGAFEGDSFELKVGQKGEGSTNYLGKIYFDGASQATFNVLGGSGSDIFVLSDWQDEVFITGNNAFDLVSTSTNPDETSVNHLKLSFSSIETLNAGAGTDSIIDGTGQTGSQWILGAGNKEITGYNIAFSDVETIQANVGELVGRNDQDEIFTLSAYTDNGQQKTQIDTKGMAFTGIDILSAGDSSSFTDTINSSVNNRNWALTTSDNQVEHADVIINDADIFSGGNGILQGASNSNDSYQIVKNADSTTAIQVDGMHFNGLTRVEAGAHAGVNTTDILIGTDEADTFGFLSGELHTYGISFTGIEEVNAGGTSNDGISDQLNTETDVNLTGNQEELRNANILFKDIEQVAFINNSNGKIVGSAIDDSFIIASTADKITANSIDFTGFNKTIDTGEGTDTVSTLVANSTWSLSNTDKEATSSGITFTNIEKVTASDNQGTLESKNDDNEFALTSDGRIDADAIRFTGFTTIEGNGTASLDASAINGNLLLLDDNNVKADFTDGNIIDITISGINEAVASNLLGADIAYTVKDTNKVFAKAITFSGVDRIVDAGSSGAVTSETSDQWELVSADNEVKHSGITFAGMRSLTGGNNTLVGAADNGDSYQLSLTGDITVDSMIFKGIRNVNANTDDTNYTDTVDATGAVTLQGNNAFGVTIDPNGSSYDINFSGIDAVTNTGILTGTTGADTFTVEGDKKLSSKGIQFSDVSSVLAGNDTNIADTVNAKAGETVALTGIAKELITSNILFKQIEVAGTGGENLVGSDLADTIEITGDKAFKANEIAFTGISSLNTGAGTDSIIDGTGQTGSQWVLGAGNKEITGYNIAFSDVETIQANVGELVGRNDQDEIFTLSAYTDNGQQKTQIDTKGMAFTGIDILSAVDSSSFTDTINSSVNNRNWALTTSDNQIEHADVIINDADIFSGGNGILQGASNSNDSYQIVKNADSTTAIQVDGMHFNGLTRVEAGAHAGVNTTDILIGTDEADTFGFLSGELHTYGISFTGIEEVNAGGTSNDGISDQLNTETDVNLTGNQEELRNANILFKDIEQVAFINNSNGKIVGSAIDDSFIIASTADKITANSIDFTGFNKTIDTGEGTDTVSTLVANSTWSLSNTDKEATSSGITFTNIEKVTASDNQGTLESKNDDNEFALTSDGRIDADAIRFTGFTTIEGNGTASLDASAINGNLLLLDDNNVKADFTDGNIIDITISGINEAVASNLLGADIAYTVKDTNKVFAKAITFSGVDRIVDAGSSGAVTSETSDQWELVSADNEVKHSGITFAGMRSLTGGNNTLVGAADNGDSYQLSLTGDITVDSMIFKGIRNVNANTDDTNYTDTVDATGAVTLQGNNAFGVTIDPNGSSYDINFSGIDAVTNTGILTGTTGADTFTVEGDKKLSSKGIQFSDVSSVLAGNDTNIADTVNAKAGETVALTGIAKELITSNILFKQIEVAGTGGENLVGSDLADTIEITGDKAFKANEIAFTGISSLNTGAGTDSIIDGTGQTGSQWVLGAGNKEITGYNIAFSDVETIQANVGELVGRNDQDEIFTLSAYTDNGQQKTQIDTKGMAFTGIDILSAGDSSSFTDTINSSVNNRNWALTTSDNQIEHADVIINDADIFSGGNGILQGASNSNDSYQIVKNADSTTAIQVDGMHFNGLTRVEAGAHAGVNTTDILIGTDEADTFGFLSGELHTYGISFTGIEEVNAGGTSNDGISDQLNTETDVNLTGNQEELRNANILFKDIEQVAFINNSNGKIVGSAIDDSFIIASTADKITANSIDFTGFNKTIDTGEGTDTVSTLVANSTWSLSNTDKEATSSGITFTNIEKVTASDNQGTLESKNDDNEFALTSDGRIDADAIRFTGFTTIEGNGTASLDASAINGNLLLLDDNNVKADFTDGNIIDITISGINEAVASNLLGADIAYTVKDTNKVFAKAITFSGVDRIVDTGSSGAVTSETSDQWELVSADNEVKHSGITFAGMRSLTGGNNTLVGAADNGDSYQLSLTGDITVDSMIFKGIRNVNANDTNYTDTVDATGAVTLQGNNAFGVTIDPNGSSYDINFSGIDAVTNTGILTGTAGADTFTVEGDKKLSSKGIQFSDVSSVLAGNDTNIADTVNAKAGETVALTGIAKELITSNILFKQIEVAGTGGENLVGSDLADTIEITGDKAFKANEIAFTGISSLNTGAGTDSIIDGTGQTGSQWVLGAGNKEITGYNIAFSDVETIQANVGELVGRNDQDEIFTLSAYTDNGQQKTQIDTKGMAFTGIDILSAVDSSSFTDTINSSVNNRNWALTTSDNQIEHADVIINDADIFSGGNGILQGASNSNDSYQIVKNADSTTAIQVDGMHFNGLTRVEAGAHAGVNTTDILIGTDEADTFGFLSGELHTYGISFTGIEEVNAGGTSNDGISDQLNTETDVNLTGNQEELRNANILFKDIEQVAFINNSNGKIVGSAIDDSFIIASTADKITANSIDFTGFNKTIDTGEGTDTVSTLVANSTWSLSNTDKEATSSGITFTNIEKVTASDNQGTLESKNDDNEFALTSDGRIDADAIRFTGFTTIEGNGTASLDASAINGNLLLLDDNNVKADFTDGNIIDITISGINEAVASNLLGADIAYTVKDTNKVFAKAITFSGVDRIVDAGSSGAVTSETSDQWELVSADNEVKHSGITFAGMRSLTGGNNTLVGAADNGDSYQLSLTGDITVDSMIFKGIRNVNANTDDTNYTDTVDATGAVTLQGNNAFGVTIDPNGSSYDINFSGIDAVTNTGILTGTTGADTFTVEGDKKLSSKGIQFSDVSSVLAGNDTNIADTVNAKAGETVALTGIAKELITSNILFKQIEVAGTGGENLVGSDLADTIEITGDKAFKANEIAFTGISSLNTGAGTDSIIDGTGQTGSQWILGAGNKEITGYNIAFSDVETIQANVGELVGRNDQDEIFTLSAYTDNGQQKTQIDTKGMAFTGIDILSAGDSSSFTDTINSSVNNRNWALTTSDNQVEHADVIINDADIFSGGNGILQGASNSNDSYQIVKNADSTTAIQVDGMSFNGLTRVEAGAHAGVNTSDILLGTNDKEIFTFNDSAELQVNGLTFTGLESVNALGGDDYVDAENYSNGLELTGIAGELRLYSQGLLFQDIEDAYTTTLYGTDNVDAFSIIENGNDNLVVASAIDFTGVTIVDALGGQDTLSVDEANLENGKINGIQFVNLSDIISSSIVIGASQEGDFYVLGDGLVSSDTDSQNPGYEFNFTGVTSVKTNGYARTVTGLLGHNWIINNANTATNNGITFFDVSYLIAKNAGLEGYSNLGWALTANDNEVSHAGIIIKNANLISGGGSTLTGKEGFADTYTFLDGGSQGQLVKVDDMQFAGLSTVAAGDGGDTVIGQAGQGWALTGNANEVEHGAITIQNAEFISGGISTLMGGDFADTYTFLDGGSQGQLVKVDNMQFAGLSTVAAAGGDDTVIGQAGQGWALTDNENEVEHGAITIQNAEFISGGISTLMGGDFADTYTFLDGGSQGQLVKVDNMQFAGLSTVAAAGGDDTVIGQAGQGWALTDNENEVEHGAITIQNAEFISGGISTLMGGDFADTYTFLDGGSQGQLVKVDDMQFAGLSTVAAGDGGDTVIGQAGQGWALTGNANEVEHGAITIQNAEFISGGISTLMGGDFADTYTFLDGGSQGQLVKVDNMQFAGLSTVAAAGGDDTVIGQAGQGWALTDNENEVEHGTITIQNAEFISGGISTLMGGDFADTYTFLDGGSQGQLVKVDNMQFAGLSTVAAAGGDDTVIGQAGQGWALTDNENEVEHGAITIQNAEFISGGISTLMGGDFADTYTFLDGGSQGQLVKVDNMQFAGLSTVAAAGGDDTVIGQAGQGWALTDNENEVEHGAITIQNAEFISGGISTLMGGDFADTYTFLDGGSQGQLVKVDNMQFAGLSTVAAAGGDDTVIGQAGQGWALTDNENEVEHGTITIQNAEFISGGISTLMGGDFADTYTFLDGGSQGQLVKVDNMQFAGLSTVAAAGGDDTVIGQAGQGWALTDNENEVEHGAITIQNAEFISGGISTLMGGDFADTYTFLDGDSQGQLVKVDNMQFAGLSTVAAAGGDDTVIGQAGQGWALTDNENEVEHGAITIQNAEFISGGISTLMGGDFADTYTFLDGGSQGQLVKVDNMQFAGLSTVAAAGGDDTVIGQAGQGWALTDNENEVEHGTITIQNAEFISGGISTLMGGDFADTYTFLDGGSQGQLVKVDNMQFAGLSTVAAAGGDDTVIGQAGQGWALTDNENEVEHGAITIQNAEFISGGISTLMGGDFADTYTFLDGGSQGQLVKVDDMQFAGLSTVAAAGGDDTVIGQAGQGWALTGNENEVEHGAITIQNAEFISGGTSTLAGGDFADTYTFLDGGSQGQLVKVDNMQFAGLSTVAAAGGDDTVIGQAGQGWALTDNENEVEHGTITIQNAEFISGGISTLMGGDFADTYTFLDGGSQGQLVKVDNMQFAGLSTVAAAGGDDTVIGQAGQGWALTDNENEVEHGAITIQNAEFISGGISTLMGGTSLTPTPSSTAAARVSW</sequence>
<evidence type="ECO:0000259" key="5">
    <source>
        <dbReference type="SMART" id="SM00912"/>
    </source>
</evidence>
<keyword evidence="3 4" id="KW-0732">Signal</keyword>
<dbReference type="PANTHER" id="PTHR12338:SF8">
    <property type="entry name" value="HEME_HEMOPEXIN-BINDING PROTEIN"/>
    <property type="match status" value="1"/>
</dbReference>
<dbReference type="Gene3D" id="2.160.20.10">
    <property type="entry name" value="Single-stranded right-handed beta-helix, Pectin lyase-like"/>
    <property type="match status" value="1"/>
</dbReference>
<keyword evidence="2" id="KW-0964">Secreted</keyword>
<dbReference type="PANTHER" id="PTHR12338">
    <property type="entry name" value="AUTOTRANSPORTER"/>
    <property type="match status" value="1"/>
</dbReference>
<evidence type="ECO:0000313" key="7">
    <source>
        <dbReference type="Proteomes" id="UP001055658"/>
    </source>
</evidence>
<gene>
    <name evidence="6" type="ORF">MJO52_01495</name>
</gene>
<keyword evidence="7" id="KW-1185">Reference proteome</keyword>
<feature type="chain" id="PRO_5046329157" evidence="4">
    <location>
        <begin position="39"/>
        <end position="5201"/>
    </location>
</feature>
<name>A0ABY4VC31_9GAMM</name>
<accession>A0ABY4VC31</accession>
<dbReference type="NCBIfam" id="TIGR01901">
    <property type="entry name" value="adhes_NPXG"/>
    <property type="match status" value="1"/>
</dbReference>
<evidence type="ECO:0000313" key="6">
    <source>
        <dbReference type="EMBL" id="USD21844.1"/>
    </source>
</evidence>
<evidence type="ECO:0000256" key="2">
    <source>
        <dbReference type="ARBA" id="ARBA00022525"/>
    </source>
</evidence>
<feature type="domain" description="Filamentous haemagglutinin FhaB/tRNA nuclease CdiA-like TPS" evidence="5">
    <location>
        <begin position="36"/>
        <end position="148"/>
    </location>
</feature>
<evidence type="ECO:0000256" key="3">
    <source>
        <dbReference type="ARBA" id="ARBA00022729"/>
    </source>
</evidence>